<feature type="region of interest" description="Disordered" evidence="1">
    <location>
        <begin position="28"/>
        <end position="59"/>
    </location>
</feature>
<evidence type="ECO:0000313" key="3">
    <source>
        <dbReference type="Proteomes" id="UP000003009"/>
    </source>
</evidence>
<keyword evidence="3" id="KW-1185">Reference proteome</keyword>
<gene>
    <name evidence="2" type="ORF">GCWU000324_00562</name>
</gene>
<organism evidence="2 3">
    <name type="scientific">Kingella oralis ATCC 51147</name>
    <dbReference type="NCBI Taxonomy" id="629741"/>
    <lineage>
        <taxon>Bacteria</taxon>
        <taxon>Pseudomonadati</taxon>
        <taxon>Pseudomonadota</taxon>
        <taxon>Betaproteobacteria</taxon>
        <taxon>Neisseriales</taxon>
        <taxon>Neisseriaceae</taxon>
        <taxon>Kingella</taxon>
    </lineage>
</organism>
<dbReference type="Proteomes" id="UP000003009">
    <property type="component" value="Unassembled WGS sequence"/>
</dbReference>
<evidence type="ECO:0000256" key="1">
    <source>
        <dbReference type="SAM" id="MobiDB-lite"/>
    </source>
</evidence>
<accession>C4GI71</accession>
<protein>
    <submittedName>
        <fullName evidence="2">Uncharacterized protein</fullName>
    </submittedName>
</protein>
<dbReference type="AlphaFoldDB" id="C4GI71"/>
<name>C4GI71_9NEIS</name>
<evidence type="ECO:0000313" key="2">
    <source>
        <dbReference type="EMBL" id="EEP68659.1"/>
    </source>
</evidence>
<dbReference type="EMBL" id="ACJW02000002">
    <property type="protein sequence ID" value="EEP68659.1"/>
    <property type="molecule type" value="Genomic_DNA"/>
</dbReference>
<dbReference type="HOGENOM" id="CLU_2954386_0_0_4"/>
<comment type="caution">
    <text evidence="2">The sequence shown here is derived from an EMBL/GenBank/DDBJ whole genome shotgun (WGS) entry which is preliminary data.</text>
</comment>
<sequence>MLASCQHFIDCRFDNVFRLPQCVCNRQPENTKWHDNGVSPNQRQWHAKQNHNHQQPLSM</sequence>
<reference evidence="2" key="1">
    <citation type="submission" date="2009-04" db="EMBL/GenBank/DDBJ databases">
        <authorList>
            <person name="Weinstock G."/>
            <person name="Sodergren E."/>
            <person name="Clifton S."/>
            <person name="Fulton L."/>
            <person name="Fulton B."/>
            <person name="Courtney L."/>
            <person name="Fronick C."/>
            <person name="Harrison M."/>
            <person name="Strong C."/>
            <person name="Farmer C."/>
            <person name="Delahaunty K."/>
            <person name="Markovic C."/>
            <person name="Hall O."/>
            <person name="Minx P."/>
            <person name="Tomlinson C."/>
            <person name="Mitreva M."/>
            <person name="Nelson J."/>
            <person name="Hou S."/>
            <person name="Wollam A."/>
            <person name="Pepin K.H."/>
            <person name="Johnson M."/>
            <person name="Bhonagiri V."/>
            <person name="Nash W.E."/>
            <person name="Warren W."/>
            <person name="Chinwalla A."/>
            <person name="Mardis E.R."/>
            <person name="Wilson R.K."/>
        </authorList>
    </citation>
    <scope>NUCLEOTIDE SEQUENCE [LARGE SCALE GENOMIC DNA]</scope>
    <source>
        <strain evidence="2">ATCC 51147</strain>
    </source>
</reference>
<proteinExistence type="predicted"/>